<dbReference type="InterPro" id="IPR001254">
    <property type="entry name" value="Trypsin_dom"/>
</dbReference>
<dbReference type="OMA" id="NEMANRY"/>
<evidence type="ECO:0000313" key="35">
    <source>
        <dbReference type="Proteomes" id="UP000314983"/>
    </source>
</evidence>
<dbReference type="InterPro" id="IPR009003">
    <property type="entry name" value="Peptidase_S1_PA"/>
</dbReference>
<dbReference type="Pfam" id="PF00089">
    <property type="entry name" value="Trypsin"/>
    <property type="match status" value="1"/>
</dbReference>
<keyword evidence="7 30" id="KW-0645">Protease</keyword>
<keyword evidence="19 29" id="KW-1015">Disulfide bond</keyword>
<dbReference type="InterPro" id="IPR001314">
    <property type="entry name" value="Peptidase_S1A"/>
</dbReference>
<dbReference type="GO" id="GO:0005509">
    <property type="term" value="F:calcium ion binding"/>
    <property type="evidence" value="ECO:0007669"/>
    <property type="project" value="InterPro"/>
</dbReference>
<dbReference type="PROSITE" id="PS00010">
    <property type="entry name" value="ASX_HYDROXYL"/>
    <property type="match status" value="1"/>
</dbReference>
<dbReference type="SUPFAM" id="SSF57184">
    <property type="entry name" value="Growth factor receptor domain"/>
    <property type="match status" value="1"/>
</dbReference>
<dbReference type="PROSITE" id="PS01187">
    <property type="entry name" value="EGF_CA"/>
    <property type="match status" value="1"/>
</dbReference>
<feature type="domain" description="EGF-like" evidence="31">
    <location>
        <begin position="79"/>
        <end position="114"/>
    </location>
</feature>
<dbReference type="InterPro" id="IPR043504">
    <property type="entry name" value="Peptidase_S1_PA_chymotrypsin"/>
</dbReference>
<evidence type="ECO:0000256" key="12">
    <source>
        <dbReference type="ARBA" id="ARBA00022801"/>
    </source>
</evidence>
<evidence type="ECO:0000256" key="20">
    <source>
        <dbReference type="ARBA" id="ARBA00023180"/>
    </source>
</evidence>
<dbReference type="SMART" id="SM00020">
    <property type="entry name" value="Tryp_SPc"/>
    <property type="match status" value="1"/>
</dbReference>
<keyword evidence="8" id="KW-0165">Cleavage on pair of basic residues</keyword>
<evidence type="ECO:0000256" key="30">
    <source>
        <dbReference type="RuleBase" id="RU363034"/>
    </source>
</evidence>
<keyword evidence="20" id="KW-0325">Glycoprotein</keyword>
<evidence type="ECO:0000256" key="29">
    <source>
        <dbReference type="PROSITE-ProRule" id="PRU00076"/>
    </source>
</evidence>
<reference evidence="34" key="5">
    <citation type="submission" date="2025-09" db="UniProtKB">
        <authorList>
            <consortium name="Ensembl"/>
        </authorList>
    </citation>
    <scope>IDENTIFICATION</scope>
</reference>
<evidence type="ECO:0000256" key="16">
    <source>
        <dbReference type="ARBA" id="ARBA00023034"/>
    </source>
</evidence>
<dbReference type="InterPro" id="IPR001881">
    <property type="entry name" value="EGF-like_Ca-bd_dom"/>
</dbReference>
<dbReference type="Pfam" id="PF00008">
    <property type="entry name" value="EGF"/>
    <property type="match status" value="1"/>
</dbReference>
<evidence type="ECO:0000256" key="4">
    <source>
        <dbReference type="ARBA" id="ARBA00022479"/>
    </source>
</evidence>
<evidence type="ECO:0000256" key="14">
    <source>
        <dbReference type="ARBA" id="ARBA00022825"/>
    </source>
</evidence>
<evidence type="ECO:0000256" key="8">
    <source>
        <dbReference type="ARBA" id="ARBA00022685"/>
    </source>
</evidence>
<evidence type="ECO:0000256" key="11">
    <source>
        <dbReference type="ARBA" id="ARBA00022737"/>
    </source>
</evidence>
<dbReference type="SUPFAM" id="SSF57630">
    <property type="entry name" value="GLA-domain"/>
    <property type="match status" value="1"/>
</dbReference>
<dbReference type="GO" id="GO:0005783">
    <property type="term" value="C:endoplasmic reticulum"/>
    <property type="evidence" value="ECO:0007669"/>
    <property type="project" value="UniProtKB-SubCell"/>
</dbReference>
<evidence type="ECO:0000256" key="22">
    <source>
        <dbReference type="ARBA" id="ARBA00037553"/>
    </source>
</evidence>
<comment type="caution">
    <text evidence="29">Lacks conserved residue(s) required for the propagation of feature annotation.</text>
</comment>
<dbReference type="Ensembl" id="ENSEEET00000023279.2">
    <property type="protein sequence ID" value="ENSEEEP00000023023.2"/>
    <property type="gene ID" value="ENSEEEG00000011179.2"/>
</dbReference>
<evidence type="ECO:0000256" key="2">
    <source>
        <dbReference type="ARBA" id="ARBA00004555"/>
    </source>
</evidence>
<feature type="active site" description="Charge relay system" evidence="28">
    <location>
        <position position="230"/>
    </location>
</feature>
<keyword evidence="11" id="KW-0677">Repeat</keyword>
<reference evidence="35" key="1">
    <citation type="journal article" date="2014" name="Science">
        <title>Nonhuman genetics. Genomic basis for the convergent evolution of electric organs.</title>
        <authorList>
            <person name="Gallant J.R."/>
            <person name="Traeger L.L."/>
            <person name="Volkening J.D."/>
            <person name="Moffett H."/>
            <person name="Chen P.H."/>
            <person name="Novina C.D."/>
            <person name="Phillips G.N.Jr."/>
            <person name="Anand R."/>
            <person name="Wells G.B."/>
            <person name="Pinch M."/>
            <person name="Guth R."/>
            <person name="Unguez G.A."/>
            <person name="Albert J.S."/>
            <person name="Zakon H.H."/>
            <person name="Samanta M.P."/>
            <person name="Sussman M.R."/>
        </authorList>
    </citation>
    <scope>NUCLEOTIDE SEQUENCE [LARGE SCALE GENOMIC DNA]</scope>
</reference>
<keyword evidence="14 30" id="KW-0720">Serine protease</keyword>
<dbReference type="CDD" id="cd00054">
    <property type="entry name" value="EGF_CA"/>
    <property type="match status" value="1"/>
</dbReference>
<dbReference type="Gene3D" id="2.40.10.10">
    <property type="entry name" value="Trypsin-like serine proteases"/>
    <property type="match status" value="2"/>
</dbReference>
<dbReference type="Pfam" id="PF00594">
    <property type="entry name" value="Gla"/>
    <property type="match status" value="1"/>
</dbReference>
<dbReference type="PROSITE" id="PS00135">
    <property type="entry name" value="TRYPSIN_SER"/>
    <property type="match status" value="1"/>
</dbReference>
<dbReference type="GO" id="GO:0007596">
    <property type="term" value="P:blood coagulation"/>
    <property type="evidence" value="ECO:0007669"/>
    <property type="project" value="UniProtKB-KW"/>
</dbReference>
<evidence type="ECO:0000313" key="34">
    <source>
        <dbReference type="Ensembl" id="ENSEEEP00000023023.2"/>
    </source>
</evidence>
<dbReference type="Proteomes" id="UP000314983">
    <property type="component" value="Chromosome 7"/>
</dbReference>
<reference evidence="34" key="4">
    <citation type="submission" date="2025-08" db="UniProtKB">
        <authorList>
            <consortium name="Ensembl"/>
        </authorList>
    </citation>
    <scope>IDENTIFICATION</scope>
</reference>
<dbReference type="InterPro" id="IPR018097">
    <property type="entry name" value="EGF_Ca-bd_CS"/>
</dbReference>
<keyword evidence="35" id="KW-1185">Reference proteome</keyword>
<dbReference type="AlphaFoldDB" id="A0A4W4FG02"/>
<keyword evidence="17" id="KW-0094">Blood coagulation</keyword>
<dbReference type="GeneTree" id="ENSGT00940000154474"/>
<dbReference type="InterPro" id="IPR050442">
    <property type="entry name" value="Peptidase_S1_coag_factors"/>
</dbReference>
<evidence type="ECO:0000256" key="24">
    <source>
        <dbReference type="ARBA" id="ARBA00040219"/>
    </source>
</evidence>
<name>A0A4W4FG02_ELEEL</name>
<reference evidence="35" key="2">
    <citation type="journal article" date="2017" name="Sci. Adv.">
        <title>A tail of two voltages: Proteomic comparison of the three electric organs of the electric eel.</title>
        <authorList>
            <person name="Traeger L.L."/>
            <person name="Sabat G."/>
            <person name="Barrett-Wilt G.A."/>
            <person name="Wells G.B."/>
            <person name="Sussman M.R."/>
        </authorList>
    </citation>
    <scope>NUCLEOTIDE SEQUENCE [LARGE SCALE GENOMIC DNA]</scope>
</reference>
<dbReference type="InterPro" id="IPR009030">
    <property type="entry name" value="Growth_fac_rcpt_cys_sf"/>
</dbReference>
<dbReference type="PROSITE" id="PS50240">
    <property type="entry name" value="TRYPSIN_DOM"/>
    <property type="match status" value="1"/>
</dbReference>
<dbReference type="InterPro" id="IPR033116">
    <property type="entry name" value="TRYPSIN_SER"/>
</dbReference>
<dbReference type="GO" id="GO:0006508">
    <property type="term" value="P:proteolysis"/>
    <property type="evidence" value="ECO:0007669"/>
    <property type="project" value="UniProtKB-KW"/>
</dbReference>
<dbReference type="PRINTS" id="PR00001">
    <property type="entry name" value="GLABLOOD"/>
</dbReference>
<dbReference type="InterPro" id="IPR000294">
    <property type="entry name" value="GLA_domain"/>
</dbReference>
<dbReference type="PROSITE" id="PS50026">
    <property type="entry name" value="EGF_3"/>
    <property type="match status" value="1"/>
</dbReference>
<keyword evidence="18" id="KW-0865">Zymogen</keyword>
<keyword evidence="12 30" id="KW-0378">Hydrolase</keyword>
<dbReference type="InterPro" id="IPR000152">
    <property type="entry name" value="EGF-type_Asp/Asn_hydroxyl_site"/>
</dbReference>
<dbReference type="SMART" id="SM00069">
    <property type="entry name" value="GLA"/>
    <property type="match status" value="1"/>
</dbReference>
<dbReference type="InterPro" id="IPR017857">
    <property type="entry name" value="Coagulation_fac-like_Gla_dom"/>
</dbReference>
<evidence type="ECO:0000256" key="21">
    <source>
        <dbReference type="ARBA" id="ARBA00036045"/>
    </source>
</evidence>
<dbReference type="GO" id="GO:0005615">
    <property type="term" value="C:extracellular space"/>
    <property type="evidence" value="ECO:0007669"/>
    <property type="project" value="TreeGrafter"/>
</dbReference>
<dbReference type="PROSITE" id="PS01186">
    <property type="entry name" value="EGF_2"/>
    <property type="match status" value="1"/>
</dbReference>
<evidence type="ECO:0000256" key="10">
    <source>
        <dbReference type="ARBA" id="ARBA00022729"/>
    </source>
</evidence>
<feature type="disulfide bond" evidence="29">
    <location>
        <begin position="104"/>
        <end position="113"/>
    </location>
</feature>
<keyword evidence="15" id="KW-0106">Calcium</keyword>
<dbReference type="PROSITE" id="PS50998">
    <property type="entry name" value="GLA_2"/>
    <property type="match status" value="1"/>
</dbReference>
<reference evidence="34" key="3">
    <citation type="submission" date="2020-05" db="EMBL/GenBank/DDBJ databases">
        <title>Electrophorus electricus (electric eel) genome, fEleEle1, primary haplotype.</title>
        <authorList>
            <person name="Myers G."/>
            <person name="Meyer A."/>
            <person name="Fedrigo O."/>
            <person name="Formenti G."/>
            <person name="Rhie A."/>
            <person name="Tracey A."/>
            <person name="Sims Y."/>
            <person name="Jarvis E.D."/>
        </authorList>
    </citation>
    <scope>NUCLEOTIDE SEQUENCE [LARGE SCALE GENOMIC DNA]</scope>
</reference>
<feature type="disulfide bond" evidence="29">
    <location>
        <begin position="83"/>
        <end position="93"/>
    </location>
</feature>
<evidence type="ECO:0000256" key="27">
    <source>
        <dbReference type="ARBA" id="ARBA00042906"/>
    </source>
</evidence>
<evidence type="ECO:0000259" key="32">
    <source>
        <dbReference type="PROSITE" id="PS50240"/>
    </source>
</evidence>
<dbReference type="STRING" id="8005.ENSEEEP00000023023"/>
<dbReference type="EC" id="3.4.21.69" evidence="23"/>
<feature type="domain" description="Peptidase S1" evidence="32">
    <location>
        <begin position="189"/>
        <end position="423"/>
    </location>
</feature>
<evidence type="ECO:0000256" key="17">
    <source>
        <dbReference type="ARBA" id="ARBA00023084"/>
    </source>
</evidence>
<evidence type="ECO:0000256" key="7">
    <source>
        <dbReference type="ARBA" id="ARBA00022670"/>
    </source>
</evidence>
<dbReference type="CDD" id="cd00190">
    <property type="entry name" value="Tryp_SPc"/>
    <property type="match status" value="1"/>
</dbReference>
<dbReference type="PRINTS" id="PR00722">
    <property type="entry name" value="CHYMOTRYPSIN"/>
</dbReference>
<evidence type="ECO:0000256" key="18">
    <source>
        <dbReference type="ARBA" id="ARBA00023145"/>
    </source>
</evidence>
<dbReference type="GO" id="GO:0004252">
    <property type="term" value="F:serine-type endopeptidase activity"/>
    <property type="evidence" value="ECO:0007669"/>
    <property type="project" value="UniProtKB-EC"/>
</dbReference>
<evidence type="ECO:0000256" key="9">
    <source>
        <dbReference type="ARBA" id="ARBA00022696"/>
    </source>
</evidence>
<evidence type="ECO:0000259" key="33">
    <source>
        <dbReference type="PROSITE" id="PS50998"/>
    </source>
</evidence>
<evidence type="ECO:0000256" key="28">
    <source>
        <dbReference type="PIRSR" id="PIRSR001143-1"/>
    </source>
</evidence>
<accession>A0A4W4FG02</accession>
<keyword evidence="9" id="KW-0356">Hemostasis</keyword>
<feature type="active site" description="Charge relay system" evidence="28">
    <location>
        <position position="375"/>
    </location>
</feature>
<keyword evidence="13" id="KW-0256">Endoplasmic reticulum</keyword>
<evidence type="ECO:0000256" key="5">
    <source>
        <dbReference type="ARBA" id="ARBA00022525"/>
    </source>
</evidence>
<keyword evidence="16" id="KW-0333">Golgi apparatus</keyword>
<comment type="function">
    <text evidence="22">Protein C is a vitamin K-dependent serine protease that regulates blood coagulation by inactivating factors Va and VIIIa in the presence of calcium ions and phospholipids. Exerts a protective effect on the endothelial cell barrier function.</text>
</comment>
<evidence type="ECO:0000256" key="3">
    <source>
        <dbReference type="ARBA" id="ARBA00004613"/>
    </source>
</evidence>
<feature type="active site" description="Charge relay system" evidence="28">
    <location>
        <position position="276"/>
    </location>
</feature>
<dbReference type="GO" id="GO:0005794">
    <property type="term" value="C:Golgi apparatus"/>
    <property type="evidence" value="ECO:0007669"/>
    <property type="project" value="UniProtKB-SubCell"/>
</dbReference>
<dbReference type="PROSITE" id="PS00134">
    <property type="entry name" value="TRYPSIN_HIS"/>
    <property type="match status" value="1"/>
</dbReference>
<dbReference type="Gene3D" id="2.10.25.10">
    <property type="entry name" value="Laminin"/>
    <property type="match status" value="2"/>
</dbReference>
<evidence type="ECO:0000259" key="31">
    <source>
        <dbReference type="PROSITE" id="PS50026"/>
    </source>
</evidence>
<dbReference type="PIRSF" id="PIRSF001143">
    <property type="entry name" value="Factor_X"/>
    <property type="match status" value="1"/>
</dbReference>
<keyword evidence="5" id="KW-0964">Secreted</keyword>
<dbReference type="InterPro" id="IPR035972">
    <property type="entry name" value="GLA-like_dom_SF"/>
</dbReference>
<dbReference type="FunFam" id="2.40.10.10:FF:000015">
    <property type="entry name" value="Atrial natriuretic peptide-converting enzyme"/>
    <property type="match status" value="1"/>
</dbReference>
<dbReference type="InterPro" id="IPR012224">
    <property type="entry name" value="Pept_S1A_FX"/>
</dbReference>
<evidence type="ECO:0000256" key="19">
    <source>
        <dbReference type="ARBA" id="ARBA00023157"/>
    </source>
</evidence>
<evidence type="ECO:0000256" key="25">
    <source>
        <dbReference type="ARBA" id="ARBA00041306"/>
    </source>
</evidence>
<protein>
    <recommendedName>
        <fullName evidence="24">Vitamin K-dependent protein C</fullName>
        <ecNumber evidence="23">3.4.21.69</ecNumber>
    </recommendedName>
    <alternativeName>
        <fullName evidence="27">Anticoagulant protein C</fullName>
    </alternativeName>
    <alternativeName>
        <fullName evidence="25">Autoprothrombin IIA</fullName>
    </alternativeName>
    <alternativeName>
        <fullName evidence="26">Blood coagulation factor XIV</fullName>
    </alternativeName>
</protein>
<evidence type="ECO:0000256" key="6">
    <source>
        <dbReference type="ARBA" id="ARBA00022536"/>
    </source>
</evidence>
<comment type="subcellular location">
    <subcellularLocation>
        <location evidence="1">Endoplasmic reticulum</location>
    </subcellularLocation>
    <subcellularLocation>
        <location evidence="2">Golgi apparatus</location>
    </subcellularLocation>
    <subcellularLocation>
        <location evidence="3">Secreted</location>
    </subcellularLocation>
</comment>
<dbReference type="InterPro" id="IPR000742">
    <property type="entry name" value="EGF"/>
</dbReference>
<dbReference type="PROSITE" id="PS00011">
    <property type="entry name" value="GLA_1"/>
    <property type="match status" value="1"/>
</dbReference>
<gene>
    <name evidence="34" type="primary">F7</name>
</gene>
<keyword evidence="10" id="KW-0732">Signal</keyword>
<evidence type="ECO:0000256" key="13">
    <source>
        <dbReference type="ARBA" id="ARBA00022824"/>
    </source>
</evidence>
<dbReference type="PANTHER" id="PTHR24278:SF0">
    <property type="entry name" value="VITAMIN K-DEPENDENT PROTEIN C"/>
    <property type="match status" value="1"/>
</dbReference>
<proteinExistence type="predicted"/>
<dbReference type="SMART" id="SM00181">
    <property type="entry name" value="EGF"/>
    <property type="match status" value="2"/>
</dbReference>
<keyword evidence="6 29" id="KW-0245">EGF-like domain</keyword>
<evidence type="ECO:0000256" key="23">
    <source>
        <dbReference type="ARBA" id="ARBA00038995"/>
    </source>
</evidence>
<feature type="domain" description="Gla" evidence="33">
    <location>
        <begin position="33"/>
        <end position="79"/>
    </location>
</feature>
<evidence type="ECO:0000256" key="26">
    <source>
        <dbReference type="ARBA" id="ARBA00042403"/>
    </source>
</evidence>
<sequence>IQDLQFSSDTVVLFFVLVFYSSPKAHMLLRSRRANGFIEEVIPPSKERECVEERCDFEEAREIFQTREATLEFWTVYQDGNQCISNPCKNGICVDKFHSYVCLCNPGFEGKYCHLRSTASNCSVNNGGCHHECYERNDRYERHCTCIQGYQLHENSRECLPKSVHSCGQILIGKSSFSTKPFHGLKPWLVGGEVGRKGESPWQALVLNYKGVFHCGGVLIDERWVLTAAHCLEGSLRFSVRLGDYFRFKHEGTEETIPVTNAIPHPNYNPMTADNDIALLHLNSPVKITTYILPACLPSRSLAERMLHLNGTQTVVTGWGRENETANRYSAALNYITIPLVDPTECARHMTNNITQNVLCAGTLKVMKDACYGDSGGPMMTQYHNTWFLIGLVSWGEKCGHADKLGIYTKVSNYLEWIESIMSGS</sequence>
<evidence type="ECO:0000256" key="1">
    <source>
        <dbReference type="ARBA" id="ARBA00004240"/>
    </source>
</evidence>
<evidence type="ECO:0000256" key="15">
    <source>
        <dbReference type="ARBA" id="ARBA00022837"/>
    </source>
</evidence>
<dbReference type="SUPFAM" id="SSF50494">
    <property type="entry name" value="Trypsin-like serine proteases"/>
    <property type="match status" value="1"/>
</dbReference>
<dbReference type="FunFam" id="2.10.25.10:FF:000434">
    <property type="entry name" value="Predicted protein"/>
    <property type="match status" value="1"/>
</dbReference>
<keyword evidence="4" id="KW-0301">Gamma-carboxyglutamic acid</keyword>
<dbReference type="Gene3D" id="4.10.740.10">
    <property type="entry name" value="Coagulation Factor IX"/>
    <property type="match status" value="1"/>
</dbReference>
<comment type="catalytic activity">
    <reaction evidence="21">
        <text>Degradation of blood coagulation factors Va and VIIIa.</text>
        <dbReference type="EC" id="3.4.21.69"/>
    </reaction>
</comment>
<organism evidence="34 35">
    <name type="scientific">Electrophorus electricus</name>
    <name type="common">Electric eel</name>
    <name type="synonym">Gymnotus electricus</name>
    <dbReference type="NCBI Taxonomy" id="8005"/>
    <lineage>
        <taxon>Eukaryota</taxon>
        <taxon>Metazoa</taxon>
        <taxon>Chordata</taxon>
        <taxon>Craniata</taxon>
        <taxon>Vertebrata</taxon>
        <taxon>Euteleostomi</taxon>
        <taxon>Actinopterygii</taxon>
        <taxon>Neopterygii</taxon>
        <taxon>Teleostei</taxon>
        <taxon>Ostariophysi</taxon>
        <taxon>Gymnotiformes</taxon>
        <taxon>Gymnotoidei</taxon>
        <taxon>Gymnotidae</taxon>
        <taxon>Electrophorus</taxon>
    </lineage>
</organism>
<dbReference type="PANTHER" id="PTHR24278">
    <property type="entry name" value="COAGULATION FACTOR"/>
    <property type="match status" value="1"/>
</dbReference>
<dbReference type="PROSITE" id="PS00022">
    <property type="entry name" value="EGF_1"/>
    <property type="match status" value="1"/>
</dbReference>
<dbReference type="InterPro" id="IPR018114">
    <property type="entry name" value="TRYPSIN_HIS"/>
</dbReference>
<dbReference type="SMART" id="SM00179">
    <property type="entry name" value="EGF_CA"/>
    <property type="match status" value="1"/>
</dbReference>
<dbReference type="FunFam" id="4.10.740.10:FF:000001">
    <property type="entry name" value="vitamin K-dependent protein S"/>
    <property type="match status" value="1"/>
</dbReference>